<keyword evidence="2" id="KW-1185">Reference proteome</keyword>
<dbReference type="AlphaFoldDB" id="A0A8H7V4W9"/>
<evidence type="ECO:0000313" key="2">
    <source>
        <dbReference type="Proteomes" id="UP000603453"/>
    </source>
</evidence>
<protein>
    <submittedName>
        <fullName evidence="1">Uncharacterized protein</fullName>
    </submittedName>
</protein>
<evidence type="ECO:0000313" key="1">
    <source>
        <dbReference type="EMBL" id="KAG2203483.1"/>
    </source>
</evidence>
<dbReference type="EMBL" id="JAEPRD010000051">
    <property type="protein sequence ID" value="KAG2203483.1"/>
    <property type="molecule type" value="Genomic_DNA"/>
</dbReference>
<dbReference type="Proteomes" id="UP000603453">
    <property type="component" value="Unassembled WGS sequence"/>
</dbReference>
<gene>
    <name evidence="1" type="ORF">INT47_008210</name>
</gene>
<reference evidence="1" key="1">
    <citation type="submission" date="2020-12" db="EMBL/GenBank/DDBJ databases">
        <title>Metabolic potential, ecology and presence of endohyphal bacteria is reflected in genomic diversity of Mucoromycotina.</title>
        <authorList>
            <person name="Muszewska A."/>
            <person name="Okrasinska A."/>
            <person name="Steczkiewicz K."/>
            <person name="Drgas O."/>
            <person name="Orlowska M."/>
            <person name="Perlinska-Lenart U."/>
            <person name="Aleksandrzak-Piekarczyk T."/>
            <person name="Szatraj K."/>
            <person name="Zielenkiewicz U."/>
            <person name="Pilsyk S."/>
            <person name="Malc E."/>
            <person name="Mieczkowski P."/>
            <person name="Kruszewska J.S."/>
            <person name="Biernat P."/>
            <person name="Pawlowska J."/>
        </authorList>
    </citation>
    <scope>NUCLEOTIDE SEQUENCE</scope>
    <source>
        <strain evidence="1">WA0000017839</strain>
    </source>
</reference>
<organism evidence="1 2">
    <name type="scientific">Mucor saturninus</name>
    <dbReference type="NCBI Taxonomy" id="64648"/>
    <lineage>
        <taxon>Eukaryota</taxon>
        <taxon>Fungi</taxon>
        <taxon>Fungi incertae sedis</taxon>
        <taxon>Mucoromycota</taxon>
        <taxon>Mucoromycotina</taxon>
        <taxon>Mucoromycetes</taxon>
        <taxon>Mucorales</taxon>
        <taxon>Mucorineae</taxon>
        <taxon>Mucoraceae</taxon>
        <taxon>Mucor</taxon>
    </lineage>
</organism>
<comment type="caution">
    <text evidence="1">The sequence shown here is derived from an EMBL/GenBank/DDBJ whole genome shotgun (WGS) entry which is preliminary data.</text>
</comment>
<proteinExistence type="predicted"/>
<sequence length="529" mass="60689">MYRMNFSNFERLVNDLSQHPAFDLLAYNSIPAYIQISCAIWRLANCHIGYRTSNMAFGGVYGDLINWPMDQQKVEEIQTGFEWPHGQEEGAIRRLPKAIGALDGKNVVIECPRDHPEHWRDRKGNFAMKLTAICDNKCRFTYILVGDSDSVNLKTFSLPKKYFPGTDLMSKLLLIDKDVINLVVSTVFGPNAKDQYTAIPTEWVNFTRSDVAYEPVNCSSDLPRIIIEIQNKADMHFYQRLIDYSRLIVRQYKASKLPIAVASVINSTNKDLIETEIPGSHISTCAANFGNTTALQDRHLFEYALQKCDYYRETEDGVHVIEIALPDISTSIIGPEIFKSLRVEICEPDEALAAKFLQYAMTNCPALEKYDYDNLVYLNESIRIQLRSNRDSRAMSSDDISVKRKMTMLVTGSSVPSKSVINEIASHAPLIEMYSASHISHKWVNELNHPIDMTAFTHLTRFYLNLGRFFSRVCIKFADSGNESYYEFDSDDHRFYEILSIKDEYEESKNIRGQCERQERKFMATIICN</sequence>
<accession>A0A8H7V4W9</accession>
<dbReference type="OrthoDB" id="2237161at2759"/>
<name>A0A8H7V4W9_9FUNG</name>